<dbReference type="EMBL" id="JALBCA010000007">
    <property type="protein sequence ID" value="KAI2392296.1"/>
    <property type="molecule type" value="Genomic_DNA"/>
</dbReference>
<evidence type="ECO:0000313" key="1">
    <source>
        <dbReference type="EMBL" id="KAI2392296.1"/>
    </source>
</evidence>
<comment type="caution">
    <text evidence="1">The sequence shown here is derived from an EMBL/GenBank/DDBJ whole genome shotgun (WGS) entry which is preliminary data.</text>
</comment>
<organism evidence="1">
    <name type="scientific">Ophidiomyces ophidiicola</name>
    <dbReference type="NCBI Taxonomy" id="1387563"/>
    <lineage>
        <taxon>Eukaryota</taxon>
        <taxon>Fungi</taxon>
        <taxon>Dikarya</taxon>
        <taxon>Ascomycota</taxon>
        <taxon>Pezizomycotina</taxon>
        <taxon>Eurotiomycetes</taxon>
        <taxon>Eurotiomycetidae</taxon>
        <taxon>Onygenales</taxon>
        <taxon>Onygenaceae</taxon>
        <taxon>Ophidiomyces</taxon>
    </lineage>
</organism>
<name>A0ACB8V4C9_9EURO</name>
<sequence length="1077" mass="118438">MAESSFRPLMTALCPTTTIFRTRSPSPRRPRSPDRRNQFPSVDLDPLLSNLSPQSTLKALSATTAVPSDRLDPSNALATSIANVSTVERAFGIKAALAAQKLREWYTEVLTWDWPSDQEASLGKGFFPSHAASEDRLAANEAQNPYIGYLPIEAIAHYERRIEDIRDNIDALDVEVLKEHVLNVHIASRSRPISSQSAAQIEIKPLSYVQLSDFTTIITATILQALPILSRLNSLLSTWDIRLSVLRQIPSLLHQLKEVRLAIDTALIRLSMGMLPDNNDWPFSQDLLAIARQKLERKVTSLGRQIDRILDELEGRSDSLPESWIDDMEKIEADFATWIAQVQNISLKNDWQLPVSPSESERTLLPEPSFTSNNNTSLPSQTPTTAPSRAQNFAVESSANLPFISPAKFAQPSNPRQVQNLPSNISSSAEARINVDIRPVIQLDNDNLRSQMAENQNFLTTTPQMEVQQASPISQPPKTNEGKTFETLASIEKQCPRSIKGGLVSPLLASPPLKARVNGTQTCYAPENPAPADSSQSVVRPNGQHHKIENSYSSDRKLIETPPTVSHFAQGHQEKCSSSADHRIDIVSPMRNDYFTSSPHGPLPKSTCQEFANELSAPRNLPKNLVNQSPCEEPIDRPLTSRSSRDSYSLTEESCCGMGSDDLSSIPHGSPNFISSPPDSTTSVHETPSPPCPGSPCFPDPDGLFIPPDSPNASISSPASMLISSTPYLMRCKSPEDQLEEKISSILTTIPARIHLGYTPVTNSSKPAVDHHPQTVPRSSQGRPRPSVPPRPVTPTPTLTLTPAYDRLKRRHARSENENPVRLYHLYRGEKQPPLKLFVRAVGEEGERVMVRVGGGWADLAEYLREYVMHHGRRRMSESKLEVQEIPTNSPHRSPGRIPDTGRTTPISRPSSAFDIRPSPPLAIRKTRQPNTSSAPRPSLTVANVEKASRAAGGSLLFPHRRLSVSSSTSIFSNSTPLGLAGPTPKSRNISMSPESEAWVEDMMGQARKTSATLRSKLSTGSLRGYRPSPMAEPIPQLKGRLDPNFRRVSDFASHPSSGGGPSNKRVFLKGLNKGKV</sequence>
<protein>
    <submittedName>
        <fullName evidence="1">Uncharacterized protein</fullName>
    </submittedName>
</protein>
<gene>
    <name evidence="1" type="ORF">LOY88_000680</name>
</gene>
<reference evidence="1" key="1">
    <citation type="journal article" date="2022" name="bioRxiv">
        <title>Population genetic analysis of Ophidiomyces ophidiicola, the causative agent of snake fungal disease, indicates recent introductions to the USA.</title>
        <authorList>
            <person name="Ladner J.T."/>
            <person name="Palmer J.M."/>
            <person name="Ettinger C.L."/>
            <person name="Stajich J.E."/>
            <person name="Farrell T.M."/>
            <person name="Glorioso B.M."/>
            <person name="Lawson B."/>
            <person name="Price S.J."/>
            <person name="Stengle A.G."/>
            <person name="Grear D.A."/>
            <person name="Lorch J.M."/>
        </authorList>
    </citation>
    <scope>NUCLEOTIDE SEQUENCE</scope>
    <source>
        <strain evidence="1">NWHC 24266-5</strain>
    </source>
</reference>
<accession>A0ACB8V4C9</accession>
<proteinExistence type="predicted"/>